<dbReference type="RefSeq" id="WP_024625422.1">
    <property type="nucleotide sequence ID" value="NZ_KK036467.1"/>
</dbReference>
<dbReference type="SUPFAM" id="SSF53067">
    <property type="entry name" value="Actin-like ATPase domain"/>
    <property type="match status" value="2"/>
</dbReference>
<feature type="domain" description="Gcp-like" evidence="1">
    <location>
        <begin position="32"/>
        <end position="226"/>
    </location>
</feature>
<sequence>MKLLAIDTSNRPLSVAVLDDTKVLATTTTNMGRNHSSTLLPIIEQSLAQAQLVPEAIDRIVVAAGPGSYTGLRIGVTTAKTFAFSLHKELVGLSSLAVLAGNIVTAGQLVVPLFDARRDNIFTGLYRIDATGQPQNVLPDQHVSVATWCEQLAAYDEPIVFVGSDVAAYAEALQTNLGARFVRAAAQLDLPQATVLGLLGRTATPVENIHAFVPNYLRLTQAERDWQAQHPKEDHAPYVEKI</sequence>
<dbReference type="InterPro" id="IPR000905">
    <property type="entry name" value="Gcp-like_dom"/>
</dbReference>
<evidence type="ECO:0000313" key="2">
    <source>
        <dbReference type="EMBL" id="ETY75253.1"/>
    </source>
</evidence>
<dbReference type="eggNOG" id="COG1214">
    <property type="taxonomic scope" value="Bacteria"/>
</dbReference>
<dbReference type="HOGENOM" id="CLU_064886_0_1_9"/>
<dbReference type="PANTHER" id="PTHR11735:SF11">
    <property type="entry name" value="TRNA THREONYLCARBAMOYLADENOSINE BIOSYNTHESIS PROTEIN TSAB"/>
    <property type="match status" value="1"/>
</dbReference>
<gene>
    <name evidence="2" type="ORF">LFAB_03015</name>
</gene>
<protein>
    <submittedName>
        <fullName evidence="2">Endopeptidase</fullName>
    </submittedName>
</protein>
<dbReference type="Gene3D" id="3.30.420.40">
    <property type="match status" value="2"/>
</dbReference>
<reference evidence="2 3" key="1">
    <citation type="journal article" date="2014" name="Genome Announc.">
        <title>Genome Sequence of Lactobacillus fabifermentans Strain T30PCM01, Isolated from Fermenting Grape Marc.</title>
        <authorList>
            <person name="Treu L."/>
            <person name="Vendramin V."/>
            <person name="Bovo B."/>
            <person name="Giacomini A."/>
            <person name="Corich V."/>
            <person name="Campanaro S."/>
        </authorList>
    </citation>
    <scope>NUCLEOTIDE SEQUENCE [LARGE SCALE GENOMIC DNA]</scope>
    <source>
        <strain evidence="2 3">T30PCM01</strain>
    </source>
</reference>
<dbReference type="InterPro" id="IPR043129">
    <property type="entry name" value="ATPase_NBD"/>
</dbReference>
<dbReference type="OrthoDB" id="9784166at2"/>
<dbReference type="Pfam" id="PF00814">
    <property type="entry name" value="TsaD"/>
    <property type="match status" value="1"/>
</dbReference>
<dbReference type="CDD" id="cd24032">
    <property type="entry name" value="ASKHA_NBD_TsaB"/>
    <property type="match status" value="1"/>
</dbReference>
<organism evidence="2 3">
    <name type="scientific">Lactiplantibacillus fabifermentans T30PCM01</name>
    <dbReference type="NCBI Taxonomy" id="1400520"/>
    <lineage>
        <taxon>Bacteria</taxon>
        <taxon>Bacillati</taxon>
        <taxon>Bacillota</taxon>
        <taxon>Bacilli</taxon>
        <taxon>Lactobacillales</taxon>
        <taxon>Lactobacillaceae</taxon>
        <taxon>Lactiplantibacillus</taxon>
    </lineage>
</organism>
<dbReference type="GO" id="GO:0005829">
    <property type="term" value="C:cytosol"/>
    <property type="evidence" value="ECO:0007669"/>
    <property type="project" value="TreeGrafter"/>
</dbReference>
<dbReference type="PANTHER" id="PTHR11735">
    <property type="entry name" value="TRNA N6-ADENOSINE THREONYLCARBAMOYLTRANSFERASE"/>
    <property type="match status" value="1"/>
</dbReference>
<dbReference type="InterPro" id="IPR022496">
    <property type="entry name" value="T6A_TsaB"/>
</dbReference>
<evidence type="ECO:0000259" key="1">
    <source>
        <dbReference type="Pfam" id="PF00814"/>
    </source>
</evidence>
<comment type="caution">
    <text evidence="2">The sequence shown here is derived from an EMBL/GenBank/DDBJ whole genome shotgun (WGS) entry which is preliminary data.</text>
</comment>
<dbReference type="EMBL" id="AWWK01000014">
    <property type="protein sequence ID" value="ETY75253.1"/>
    <property type="molecule type" value="Genomic_DNA"/>
</dbReference>
<dbReference type="AlphaFoldDB" id="W6TB24"/>
<dbReference type="GO" id="GO:0002949">
    <property type="term" value="P:tRNA threonylcarbamoyladenosine modification"/>
    <property type="evidence" value="ECO:0007669"/>
    <property type="project" value="InterPro"/>
</dbReference>
<dbReference type="PATRIC" id="fig|1400520.3.peg.601"/>
<accession>W6TB24</accession>
<evidence type="ECO:0000313" key="3">
    <source>
        <dbReference type="Proteomes" id="UP000019247"/>
    </source>
</evidence>
<proteinExistence type="predicted"/>
<dbReference type="Proteomes" id="UP000019247">
    <property type="component" value="Unassembled WGS sequence"/>
</dbReference>
<dbReference type="NCBIfam" id="TIGR03725">
    <property type="entry name" value="T6A_YeaZ"/>
    <property type="match status" value="1"/>
</dbReference>
<name>W6TB24_9LACO</name>
<dbReference type="STRING" id="1400520.LFAB_03015"/>